<dbReference type="PANTHER" id="PTHR45527:SF1">
    <property type="entry name" value="FATTY ACID SYNTHASE"/>
    <property type="match status" value="1"/>
</dbReference>
<dbReference type="Pfam" id="PF00501">
    <property type="entry name" value="AMP-binding"/>
    <property type="match status" value="1"/>
</dbReference>
<dbReference type="PANTHER" id="PTHR45527">
    <property type="entry name" value="NONRIBOSOMAL PEPTIDE SYNTHETASE"/>
    <property type="match status" value="1"/>
</dbReference>
<dbReference type="GO" id="GO:0031177">
    <property type="term" value="F:phosphopantetheine binding"/>
    <property type="evidence" value="ECO:0007669"/>
    <property type="project" value="TreeGrafter"/>
</dbReference>
<feature type="domain" description="AMP-dependent synthetase/ligase" evidence="1">
    <location>
        <begin position="17"/>
        <end position="364"/>
    </location>
</feature>
<dbReference type="Proteomes" id="UP000183413">
    <property type="component" value="Unassembled WGS sequence"/>
</dbReference>
<dbReference type="AlphaFoldDB" id="A0A1I5TJ47"/>
<dbReference type="InParanoid" id="A0A1I5TJ47"/>
<dbReference type="PROSITE" id="PS00455">
    <property type="entry name" value="AMP_BINDING"/>
    <property type="match status" value="1"/>
</dbReference>
<reference evidence="3 4" key="1">
    <citation type="submission" date="2016-10" db="EMBL/GenBank/DDBJ databases">
        <authorList>
            <person name="de Groot N.N."/>
        </authorList>
    </citation>
    <scope>NUCLEOTIDE SEQUENCE [LARGE SCALE GENOMIC DNA]</scope>
    <source>
        <strain evidence="3 4">DSM 43067</strain>
    </source>
</reference>
<protein>
    <submittedName>
        <fullName evidence="3">Amino acid adenylation domain-containing protein</fullName>
    </submittedName>
</protein>
<evidence type="ECO:0000313" key="3">
    <source>
        <dbReference type="EMBL" id="SFP82901.1"/>
    </source>
</evidence>
<accession>A0A1I5TJ47</accession>
<gene>
    <name evidence="3" type="ORF">SAMN04489713_11810</name>
</gene>
<dbReference type="InterPro" id="IPR045851">
    <property type="entry name" value="AMP-bd_C_sf"/>
</dbReference>
<dbReference type="Gene3D" id="3.40.50.12780">
    <property type="entry name" value="N-terminal domain of ligase-like"/>
    <property type="match status" value="1"/>
</dbReference>
<feature type="domain" description="AMP-binding enzyme C-terminal" evidence="2">
    <location>
        <begin position="417"/>
        <end position="484"/>
    </location>
</feature>
<evidence type="ECO:0000259" key="2">
    <source>
        <dbReference type="Pfam" id="PF13193"/>
    </source>
</evidence>
<dbReference type="InterPro" id="IPR000873">
    <property type="entry name" value="AMP-dep_synth/lig_dom"/>
</dbReference>
<dbReference type="GO" id="GO:0044550">
    <property type="term" value="P:secondary metabolite biosynthetic process"/>
    <property type="evidence" value="ECO:0007669"/>
    <property type="project" value="TreeGrafter"/>
</dbReference>
<dbReference type="InterPro" id="IPR025110">
    <property type="entry name" value="AMP-bd_C"/>
</dbReference>
<proteinExistence type="predicted"/>
<dbReference type="GO" id="GO:0043041">
    <property type="term" value="P:amino acid activation for nonribosomal peptide biosynthetic process"/>
    <property type="evidence" value="ECO:0007669"/>
    <property type="project" value="TreeGrafter"/>
</dbReference>
<dbReference type="Gene3D" id="3.30.300.30">
    <property type="match status" value="1"/>
</dbReference>
<dbReference type="InterPro" id="IPR042099">
    <property type="entry name" value="ANL_N_sf"/>
</dbReference>
<organism evidence="3 4">
    <name type="scientific">Actinomadura madurae</name>
    <dbReference type="NCBI Taxonomy" id="1993"/>
    <lineage>
        <taxon>Bacteria</taxon>
        <taxon>Bacillati</taxon>
        <taxon>Actinomycetota</taxon>
        <taxon>Actinomycetes</taxon>
        <taxon>Streptosporangiales</taxon>
        <taxon>Thermomonosporaceae</taxon>
        <taxon>Actinomadura</taxon>
    </lineage>
</organism>
<dbReference type="eggNOG" id="COG1020">
    <property type="taxonomic scope" value="Bacteria"/>
</dbReference>
<evidence type="ECO:0000313" key="4">
    <source>
        <dbReference type="Proteomes" id="UP000183413"/>
    </source>
</evidence>
<name>A0A1I5TJ47_9ACTN</name>
<dbReference type="GO" id="GO:0005737">
    <property type="term" value="C:cytoplasm"/>
    <property type="evidence" value="ECO:0007669"/>
    <property type="project" value="TreeGrafter"/>
</dbReference>
<dbReference type="Pfam" id="PF13193">
    <property type="entry name" value="AMP-binding_C"/>
    <property type="match status" value="1"/>
</dbReference>
<dbReference type="InterPro" id="IPR020845">
    <property type="entry name" value="AMP-binding_CS"/>
</dbReference>
<sequence>MGPDLPGQCLLHEAFLWSVDRDADAEALRVGGESISYGRLHERALRLAGGLLFHDPGGPGGPRRIGVLGARGEDMYAGLLAALYTGAAAVPLNPAFPPERLRAMIGAASLDGLIVDDKGLSLLAELKGALDGVRVVHQPTAPALDRPLSSAPEDIAYILFTSGSSGRPKGVPVRHSNVAAYLRQVGARYGFTRDDVFSQTFDLTFDLAMFDVFAAWGAGGTVVSVPSHVYVSLPDFVARHGITVWFSTPSMISLVRRGRGLGPGSMPGLRWSLFCGEALLVHDAAQWQEAAPNSRLENLYGPTELTISCSVHRFDPELSPKLAVNDIVPIGTVHPRLRYMLLGAEEDGTGELCVTGEQMFPGYLDPADDTGRFLDHEGLRWYRTGDLVRRVDGGELAYLGRVDHQVQIGGFRVELAEVEAGLRRLPGVRDAAAVAVAGRLVAFLVGDEQPVPVLMKELGSFLPRYMIPRHYEYLDDLPLNANGKTDRPVLAERARIMLES</sequence>
<dbReference type="SUPFAM" id="SSF56801">
    <property type="entry name" value="Acetyl-CoA synthetase-like"/>
    <property type="match status" value="1"/>
</dbReference>
<dbReference type="EMBL" id="FOVH01000018">
    <property type="protein sequence ID" value="SFP82901.1"/>
    <property type="molecule type" value="Genomic_DNA"/>
</dbReference>
<dbReference type="STRING" id="1993.SAMN04489713_11810"/>
<keyword evidence="4" id="KW-1185">Reference proteome</keyword>
<evidence type="ECO:0000259" key="1">
    <source>
        <dbReference type="Pfam" id="PF00501"/>
    </source>
</evidence>